<proteinExistence type="predicted"/>
<evidence type="ECO:0000259" key="1">
    <source>
        <dbReference type="PROSITE" id="PS50144"/>
    </source>
</evidence>
<comment type="caution">
    <text evidence="2">The sequence shown here is derived from an EMBL/GenBank/DDBJ whole genome shotgun (WGS) entry which is preliminary data.</text>
</comment>
<dbReference type="CDD" id="cd00121">
    <property type="entry name" value="MATH"/>
    <property type="match status" value="2"/>
</dbReference>
<gene>
    <name evidence="2" type="ORF">ISN44_As08g022490</name>
</gene>
<name>A0A8T2BFH6_ARASU</name>
<accession>A0A8T2BFH6</accession>
<dbReference type="EMBL" id="JAEFBJ010000008">
    <property type="protein sequence ID" value="KAG7582681.1"/>
    <property type="molecule type" value="Genomic_DNA"/>
</dbReference>
<dbReference type="Pfam" id="PF22486">
    <property type="entry name" value="MATH_2"/>
    <property type="match status" value="2"/>
</dbReference>
<evidence type="ECO:0000313" key="3">
    <source>
        <dbReference type="Proteomes" id="UP000694251"/>
    </source>
</evidence>
<dbReference type="PANTHER" id="PTHR46162:SF43">
    <property type="entry name" value="TRAF-LIKE FAMILY PROTEIN"/>
    <property type="match status" value="1"/>
</dbReference>
<dbReference type="PROSITE" id="PS50144">
    <property type="entry name" value="MATH"/>
    <property type="match status" value="2"/>
</dbReference>
<feature type="domain" description="MATH" evidence="1">
    <location>
        <begin position="238"/>
        <end position="363"/>
    </location>
</feature>
<keyword evidence="3" id="KW-1185">Reference proteome</keyword>
<protein>
    <submittedName>
        <fullName evidence="2">MATH/TRAF domain</fullName>
    </submittedName>
</protein>
<organism evidence="2 3">
    <name type="scientific">Arabidopsis suecica</name>
    <name type="common">Swedish thale-cress</name>
    <name type="synonym">Cardaminopsis suecica</name>
    <dbReference type="NCBI Taxonomy" id="45249"/>
    <lineage>
        <taxon>Eukaryota</taxon>
        <taxon>Viridiplantae</taxon>
        <taxon>Streptophyta</taxon>
        <taxon>Embryophyta</taxon>
        <taxon>Tracheophyta</taxon>
        <taxon>Spermatophyta</taxon>
        <taxon>Magnoliopsida</taxon>
        <taxon>eudicotyledons</taxon>
        <taxon>Gunneridae</taxon>
        <taxon>Pentapetalae</taxon>
        <taxon>rosids</taxon>
        <taxon>malvids</taxon>
        <taxon>Brassicales</taxon>
        <taxon>Brassicaceae</taxon>
        <taxon>Camelineae</taxon>
        <taxon>Arabidopsis</taxon>
    </lineage>
</organism>
<dbReference type="Proteomes" id="UP000694251">
    <property type="component" value="Chromosome 8"/>
</dbReference>
<dbReference type="SMART" id="SM00061">
    <property type="entry name" value="MATH"/>
    <property type="match status" value="2"/>
</dbReference>
<dbReference type="OrthoDB" id="192247at2759"/>
<feature type="domain" description="MATH" evidence="1">
    <location>
        <begin position="84"/>
        <end position="218"/>
    </location>
</feature>
<dbReference type="InterPro" id="IPR002083">
    <property type="entry name" value="MATH/TRAF_dom"/>
</dbReference>
<sequence>MTSLYRNTSSVVYILFCLFFITSSGSFIRQFTDDFNTIQQQKGKDGPIPNLEEAKYLRKDNKISSLDYKVSASNIVKALRDDPPSSYSLKIESFNSLLRTYVLRFESRPFAAGGYNWRLVVYPSGNWWDTSSGYLSLYVAIDDSTPIAAHQEVHADLRFYIFNNNERKYLTIQDMDVWKFSASKKIWGFPQVLSTDVFKDLRNGYLYDGDQCEFGVDVTIASHYQKSESFSVTESFYNPTFTWTIRGFSTLLKESYQSDVFSIGGRSWYIHVFPNGRGEGKAMSMYLNINWDVKFKPFEKIYARAKLRVLNQRNLNNVERQLTNWYIGPGYGSGDSEIISLADLRDSSKGFVVNDMLKVQVQLEAISSTMYFPS</sequence>
<dbReference type="FunFam" id="2.60.210.10:FF:000013">
    <property type="entry name" value="TRAF-like family protein"/>
    <property type="match status" value="1"/>
</dbReference>
<dbReference type="PANTHER" id="PTHR46162">
    <property type="entry name" value="TRAF-LIKE FAMILY PROTEIN"/>
    <property type="match status" value="1"/>
</dbReference>
<evidence type="ECO:0000313" key="2">
    <source>
        <dbReference type="EMBL" id="KAG7582681.1"/>
    </source>
</evidence>
<dbReference type="AlphaFoldDB" id="A0A8T2BFH6"/>
<reference evidence="2 3" key="1">
    <citation type="submission" date="2020-12" db="EMBL/GenBank/DDBJ databases">
        <title>Concerted genomic and epigenomic changes stabilize Arabidopsis allopolyploids.</title>
        <authorList>
            <person name="Chen Z."/>
        </authorList>
    </citation>
    <scope>NUCLEOTIDE SEQUENCE [LARGE SCALE GENOMIC DNA]</scope>
    <source>
        <strain evidence="2">As9502</strain>
        <tissue evidence="2">Leaf</tissue>
    </source>
</reference>